<dbReference type="EMBL" id="HBGO01011702">
    <property type="protein sequence ID" value="CAD9332300.1"/>
    <property type="molecule type" value="Transcribed_RNA"/>
</dbReference>
<proteinExistence type="predicted"/>
<reference evidence="2" key="1">
    <citation type="submission" date="2021-01" db="EMBL/GenBank/DDBJ databases">
        <authorList>
            <person name="Corre E."/>
            <person name="Pelletier E."/>
            <person name="Niang G."/>
            <person name="Scheremetjew M."/>
            <person name="Finn R."/>
            <person name="Kale V."/>
            <person name="Holt S."/>
            <person name="Cochrane G."/>
            <person name="Meng A."/>
            <person name="Brown T."/>
            <person name="Cohen L."/>
        </authorList>
    </citation>
    <scope>NUCLEOTIDE SEQUENCE</scope>
    <source>
        <strain evidence="2">Grunow 1884</strain>
    </source>
</reference>
<dbReference type="AlphaFoldDB" id="A0A7S2EFH4"/>
<feature type="compositionally biased region" description="Low complexity" evidence="1">
    <location>
        <begin position="102"/>
        <end position="117"/>
    </location>
</feature>
<name>A0A7S2EFH4_TRICV</name>
<accession>A0A7S2EFH4</accession>
<feature type="region of interest" description="Disordered" evidence="1">
    <location>
        <begin position="93"/>
        <end position="125"/>
    </location>
</feature>
<protein>
    <submittedName>
        <fullName evidence="2">Uncharacterized protein</fullName>
    </submittedName>
</protein>
<feature type="region of interest" description="Disordered" evidence="1">
    <location>
        <begin position="1"/>
        <end position="34"/>
    </location>
</feature>
<sequence length="150" mass="16620">MEDEASGDIGSESQSREESVNGTASWDGDCRGKDDIDLRFISDQDRESLKVAMSMMSSEELEELKRNSPYSDVRNWMLRSNYESLKEASAQLEKQAMRKKLSSAQGTSLSSSSTQSSEARRTASNAKLSQALAMLVLRKNLLKTKTPQAS</sequence>
<evidence type="ECO:0000313" key="2">
    <source>
        <dbReference type="EMBL" id="CAD9332300.1"/>
    </source>
</evidence>
<gene>
    <name evidence="2" type="ORF">OSIN01602_LOCUS6552</name>
</gene>
<evidence type="ECO:0000256" key="1">
    <source>
        <dbReference type="SAM" id="MobiDB-lite"/>
    </source>
</evidence>
<organism evidence="2">
    <name type="scientific">Trieres chinensis</name>
    <name type="common">Marine centric diatom</name>
    <name type="synonym">Odontella sinensis</name>
    <dbReference type="NCBI Taxonomy" id="1514140"/>
    <lineage>
        <taxon>Eukaryota</taxon>
        <taxon>Sar</taxon>
        <taxon>Stramenopiles</taxon>
        <taxon>Ochrophyta</taxon>
        <taxon>Bacillariophyta</taxon>
        <taxon>Mediophyceae</taxon>
        <taxon>Biddulphiophycidae</taxon>
        <taxon>Eupodiscales</taxon>
        <taxon>Parodontellaceae</taxon>
        <taxon>Trieres</taxon>
    </lineage>
</organism>